<dbReference type="InterPro" id="IPR000477">
    <property type="entry name" value="RT_dom"/>
</dbReference>
<dbReference type="PANTHER" id="PTHR47027:SF20">
    <property type="entry name" value="REVERSE TRANSCRIPTASE-LIKE PROTEIN WITH RNA-DIRECTED DNA POLYMERASE DOMAIN"/>
    <property type="match status" value="1"/>
</dbReference>
<dbReference type="PROSITE" id="PS50878">
    <property type="entry name" value="RT_POL"/>
    <property type="match status" value="1"/>
</dbReference>
<protein>
    <recommendedName>
        <fullName evidence="1">Reverse transcriptase domain-containing protein</fullName>
    </recommendedName>
</protein>
<gene>
    <name evidence="2" type="ORF">TELCIR_24463</name>
</gene>
<dbReference type="AlphaFoldDB" id="A0A2G9T890"/>
<dbReference type="Proteomes" id="UP000230423">
    <property type="component" value="Unassembled WGS sequence"/>
</dbReference>
<name>A0A2G9T890_TELCI</name>
<dbReference type="PANTHER" id="PTHR47027">
    <property type="entry name" value="REVERSE TRANSCRIPTASE DOMAIN-CONTAINING PROTEIN"/>
    <property type="match status" value="1"/>
</dbReference>
<feature type="non-terminal residue" evidence="2">
    <location>
        <position position="110"/>
    </location>
</feature>
<evidence type="ECO:0000313" key="2">
    <source>
        <dbReference type="EMBL" id="PIO54179.1"/>
    </source>
</evidence>
<reference evidence="2 3" key="1">
    <citation type="submission" date="2015-09" db="EMBL/GenBank/DDBJ databases">
        <title>Draft genome of the parasitic nematode Teladorsagia circumcincta isolate WARC Sus (inbred).</title>
        <authorList>
            <person name="Mitreva M."/>
        </authorList>
    </citation>
    <scope>NUCLEOTIDE SEQUENCE [LARGE SCALE GENOMIC DNA]</scope>
    <source>
        <strain evidence="2 3">S</strain>
    </source>
</reference>
<organism evidence="2 3">
    <name type="scientific">Teladorsagia circumcincta</name>
    <name type="common">Brown stomach worm</name>
    <name type="synonym">Ostertagia circumcincta</name>
    <dbReference type="NCBI Taxonomy" id="45464"/>
    <lineage>
        <taxon>Eukaryota</taxon>
        <taxon>Metazoa</taxon>
        <taxon>Ecdysozoa</taxon>
        <taxon>Nematoda</taxon>
        <taxon>Chromadorea</taxon>
        <taxon>Rhabditida</taxon>
        <taxon>Rhabditina</taxon>
        <taxon>Rhabditomorpha</taxon>
        <taxon>Strongyloidea</taxon>
        <taxon>Trichostrongylidae</taxon>
        <taxon>Teladorsagia</taxon>
    </lineage>
</organism>
<dbReference type="EMBL" id="KZ400455">
    <property type="protein sequence ID" value="PIO54179.1"/>
    <property type="molecule type" value="Genomic_DNA"/>
</dbReference>
<evidence type="ECO:0000259" key="1">
    <source>
        <dbReference type="PROSITE" id="PS50878"/>
    </source>
</evidence>
<dbReference type="OrthoDB" id="5825913at2759"/>
<accession>A0A2G9T890</accession>
<dbReference type="Pfam" id="PF00078">
    <property type="entry name" value="RVT_1"/>
    <property type="match status" value="1"/>
</dbReference>
<feature type="domain" description="Reverse transcriptase" evidence="1">
    <location>
        <begin position="1"/>
        <end position="85"/>
    </location>
</feature>
<sequence length="110" mass="12224">MGINIDGVRLNHLRFADDIVLITESPEDASEMLNLLDEKGSPCGLVINTSKTKVMRNPFSTSVPVLLKGNPIDDVEEYTYLGSQLNMNNDLSGELMRRRKAGWAAFNAIR</sequence>
<evidence type="ECO:0000313" key="3">
    <source>
        <dbReference type="Proteomes" id="UP000230423"/>
    </source>
</evidence>
<keyword evidence="3" id="KW-1185">Reference proteome</keyword>
<proteinExistence type="predicted"/>